<sequence>MNEEEIIDIKMYVPKEASTGTYEVIRISENRYKLTHNNPFSEILTYGTIIDVLPEKKDKDTFVFKRVYAESEFNLEVIGLPMSLNETEMRVVGQMIIAEGGYWEVFFGGMGYVNLPKTSQLNVIDELNKLIREK</sequence>
<dbReference type="RefSeq" id="WP_236454189.1">
    <property type="nucleotide sequence ID" value="NZ_CBCSGE010000033.1"/>
</dbReference>
<proteinExistence type="predicted"/>
<keyword evidence="2" id="KW-1185">Reference proteome</keyword>
<organism evidence="1 2">
    <name type="scientific">Flavobacterium jumunjinense</name>
    <dbReference type="NCBI Taxonomy" id="998845"/>
    <lineage>
        <taxon>Bacteria</taxon>
        <taxon>Pseudomonadati</taxon>
        <taxon>Bacteroidota</taxon>
        <taxon>Flavobacteriia</taxon>
        <taxon>Flavobacteriales</taxon>
        <taxon>Flavobacteriaceae</taxon>
        <taxon>Flavobacterium</taxon>
    </lineage>
</organism>
<evidence type="ECO:0008006" key="3">
    <source>
        <dbReference type="Google" id="ProtNLM"/>
    </source>
</evidence>
<reference evidence="1 2" key="1">
    <citation type="submission" date="2024-09" db="EMBL/GenBank/DDBJ databases">
        <authorList>
            <person name="Sun Q."/>
            <person name="Mori K."/>
        </authorList>
    </citation>
    <scope>NUCLEOTIDE SEQUENCE [LARGE SCALE GENOMIC DNA]</scope>
    <source>
        <strain evidence="1 2">CECT 7955</strain>
    </source>
</reference>
<comment type="caution">
    <text evidence="1">The sequence shown here is derived from an EMBL/GenBank/DDBJ whole genome shotgun (WGS) entry which is preliminary data.</text>
</comment>
<name>A0ABV5GPA3_9FLAO</name>
<protein>
    <recommendedName>
        <fullName evidence="3">DUF4265 domain-containing protein</fullName>
    </recommendedName>
</protein>
<accession>A0ABV5GPA3</accession>
<gene>
    <name evidence="1" type="ORF">ACFFVF_11680</name>
</gene>
<dbReference type="EMBL" id="JBHMEY010000038">
    <property type="protein sequence ID" value="MFB9097181.1"/>
    <property type="molecule type" value="Genomic_DNA"/>
</dbReference>
<evidence type="ECO:0000313" key="2">
    <source>
        <dbReference type="Proteomes" id="UP001589607"/>
    </source>
</evidence>
<evidence type="ECO:0000313" key="1">
    <source>
        <dbReference type="EMBL" id="MFB9097181.1"/>
    </source>
</evidence>
<dbReference type="Proteomes" id="UP001589607">
    <property type="component" value="Unassembled WGS sequence"/>
</dbReference>